<evidence type="ECO:0000259" key="19">
    <source>
        <dbReference type="Pfam" id="PF17177"/>
    </source>
</evidence>
<dbReference type="InParanoid" id="E1ZCL4"/>
<dbReference type="Gene3D" id="1.25.40.10">
    <property type="entry name" value="Tetratricopeptide repeat domain"/>
    <property type="match status" value="1"/>
</dbReference>
<keyword evidence="12" id="KW-0460">Magnesium</keyword>
<keyword evidence="8" id="KW-0479">Metal-binding</keyword>
<dbReference type="OMA" id="ACQRETR"/>
<dbReference type="GO" id="GO:0046872">
    <property type="term" value="F:metal ion binding"/>
    <property type="evidence" value="ECO:0007669"/>
    <property type="project" value="UniProtKB-KW"/>
</dbReference>
<evidence type="ECO:0000256" key="13">
    <source>
        <dbReference type="ARBA" id="ARBA00022946"/>
    </source>
</evidence>
<evidence type="ECO:0000256" key="3">
    <source>
        <dbReference type="ARBA" id="ARBA00004173"/>
    </source>
</evidence>
<dbReference type="InterPro" id="IPR031595">
    <property type="entry name" value="PRORP_C"/>
</dbReference>
<feature type="region of interest" description="Disordered" evidence="17">
    <location>
        <begin position="105"/>
        <end position="137"/>
    </location>
</feature>
<gene>
    <name evidence="20" type="ORF">CHLNCDRAFT_145111</name>
</gene>
<comment type="subcellular location">
    <subcellularLocation>
        <location evidence="3">Mitochondrion</location>
    </subcellularLocation>
</comment>
<organism evidence="21">
    <name type="scientific">Chlorella variabilis</name>
    <name type="common">Green alga</name>
    <dbReference type="NCBI Taxonomy" id="554065"/>
    <lineage>
        <taxon>Eukaryota</taxon>
        <taxon>Viridiplantae</taxon>
        <taxon>Chlorophyta</taxon>
        <taxon>core chlorophytes</taxon>
        <taxon>Trebouxiophyceae</taxon>
        <taxon>Chlorellales</taxon>
        <taxon>Chlorellaceae</taxon>
        <taxon>Chlorella clade</taxon>
        <taxon>Chlorella</taxon>
    </lineage>
</organism>
<dbReference type="AlphaFoldDB" id="E1ZCL4"/>
<dbReference type="EMBL" id="GL433842">
    <property type="protein sequence ID" value="EFN56261.1"/>
    <property type="molecule type" value="Genomic_DNA"/>
</dbReference>
<name>E1ZCL4_CHLVA</name>
<keyword evidence="6" id="KW-0819">tRNA processing</keyword>
<evidence type="ECO:0000256" key="16">
    <source>
        <dbReference type="ARBA" id="ARBA00044559"/>
    </source>
</evidence>
<dbReference type="Pfam" id="PF17177">
    <property type="entry name" value="PPR_long"/>
    <property type="match status" value="2"/>
</dbReference>
<evidence type="ECO:0000256" key="10">
    <source>
        <dbReference type="ARBA" id="ARBA00022801"/>
    </source>
</evidence>
<keyword evidence="14" id="KW-0496">Mitochondrion</keyword>
<dbReference type="Pfam" id="PF16953">
    <property type="entry name" value="PRORP"/>
    <property type="match status" value="1"/>
</dbReference>
<keyword evidence="11" id="KW-0862">Zinc</keyword>
<dbReference type="CDD" id="cd18718">
    <property type="entry name" value="PIN_PRORP"/>
    <property type="match status" value="1"/>
</dbReference>
<dbReference type="GeneID" id="17355621"/>
<proteinExistence type="inferred from homology"/>
<dbReference type="PANTHER" id="PTHR13547">
    <property type="match status" value="1"/>
</dbReference>
<evidence type="ECO:0000256" key="6">
    <source>
        <dbReference type="ARBA" id="ARBA00022694"/>
    </source>
</evidence>
<evidence type="ECO:0000256" key="7">
    <source>
        <dbReference type="ARBA" id="ARBA00022722"/>
    </source>
</evidence>
<feature type="region of interest" description="Disordered" evidence="17">
    <location>
        <begin position="1"/>
        <end position="54"/>
    </location>
</feature>
<keyword evidence="7" id="KW-0540">Nuclease</keyword>
<comment type="cofactor">
    <cofactor evidence="2">
        <name>Mg(2+)</name>
        <dbReference type="ChEBI" id="CHEBI:18420"/>
    </cofactor>
</comment>
<dbReference type="InterPro" id="IPR011990">
    <property type="entry name" value="TPR-like_helical_dom_sf"/>
</dbReference>
<evidence type="ECO:0000313" key="20">
    <source>
        <dbReference type="EMBL" id="EFN56261.1"/>
    </source>
</evidence>
<dbReference type="InterPro" id="IPR033495">
    <property type="entry name" value="MRPP3_PIN_dom"/>
</dbReference>
<evidence type="ECO:0000256" key="11">
    <source>
        <dbReference type="ARBA" id="ARBA00022833"/>
    </source>
</evidence>
<dbReference type="Proteomes" id="UP000008141">
    <property type="component" value="Unassembled WGS sequence"/>
</dbReference>
<keyword evidence="13" id="KW-0809">Transit peptide</keyword>
<evidence type="ECO:0000256" key="14">
    <source>
        <dbReference type="ARBA" id="ARBA00023128"/>
    </source>
</evidence>
<dbReference type="Gene3D" id="3.40.50.11980">
    <property type="match status" value="1"/>
</dbReference>
<keyword evidence="21" id="KW-1185">Reference proteome</keyword>
<dbReference type="RefSeq" id="XP_005848363.1">
    <property type="nucleotide sequence ID" value="XM_005848301.1"/>
</dbReference>
<dbReference type="eggNOG" id="KOG1347">
    <property type="taxonomic scope" value="Eukaryota"/>
</dbReference>
<evidence type="ECO:0000256" key="2">
    <source>
        <dbReference type="ARBA" id="ARBA00001946"/>
    </source>
</evidence>
<keyword evidence="10" id="KW-0378">Hydrolase</keyword>
<feature type="domain" description="PRORP" evidence="18">
    <location>
        <begin position="356"/>
        <end position="526"/>
    </location>
</feature>
<feature type="domain" description="PROP1-like PPR" evidence="19">
    <location>
        <begin position="40"/>
        <end position="103"/>
    </location>
</feature>
<comment type="catalytic activity">
    <reaction evidence="1">
        <text>Endonucleolytic cleavage of RNA, removing 5'-extranucleotides from tRNA precursor.</text>
        <dbReference type="EC" id="3.1.26.5"/>
    </reaction>
</comment>
<evidence type="ECO:0000256" key="4">
    <source>
        <dbReference type="ARBA" id="ARBA00007626"/>
    </source>
</evidence>
<dbReference type="InterPro" id="IPR033443">
    <property type="entry name" value="PROP1-like_PPR_dom"/>
</dbReference>
<dbReference type="OrthoDB" id="46913at2759"/>
<evidence type="ECO:0000256" key="8">
    <source>
        <dbReference type="ARBA" id="ARBA00022723"/>
    </source>
</evidence>
<dbReference type="KEGG" id="cvr:CHLNCDRAFT_145111"/>
<dbReference type="PANTHER" id="PTHR13547:SF1">
    <property type="entry name" value="MITOCHONDRIAL RIBONUCLEASE P CATALYTIC SUBUNIT"/>
    <property type="match status" value="1"/>
</dbReference>
<protein>
    <recommendedName>
        <fullName evidence="15">Mitochondrial ribonuclease P catalytic subunit</fullName>
        <ecNumber evidence="5">3.1.26.5</ecNumber>
    </recommendedName>
    <alternativeName>
        <fullName evidence="16">Mitochondrial ribonuclease P protein 3</fullName>
    </alternativeName>
</protein>
<evidence type="ECO:0000256" key="17">
    <source>
        <dbReference type="SAM" id="MobiDB-lite"/>
    </source>
</evidence>
<evidence type="ECO:0000256" key="15">
    <source>
        <dbReference type="ARBA" id="ARBA00044536"/>
    </source>
</evidence>
<evidence type="ECO:0000256" key="12">
    <source>
        <dbReference type="ARBA" id="ARBA00022842"/>
    </source>
</evidence>
<feature type="compositionally biased region" description="Low complexity" evidence="17">
    <location>
        <begin position="127"/>
        <end position="137"/>
    </location>
</feature>
<evidence type="ECO:0000259" key="18">
    <source>
        <dbReference type="Pfam" id="PF16953"/>
    </source>
</evidence>
<evidence type="ECO:0000256" key="9">
    <source>
        <dbReference type="ARBA" id="ARBA00022737"/>
    </source>
</evidence>
<evidence type="ECO:0000256" key="1">
    <source>
        <dbReference type="ARBA" id="ARBA00000928"/>
    </source>
</evidence>
<accession>E1ZCL4</accession>
<evidence type="ECO:0000313" key="21">
    <source>
        <dbReference type="Proteomes" id="UP000008141"/>
    </source>
</evidence>
<keyword evidence="9" id="KW-0677">Repeat</keyword>
<evidence type="ECO:0000256" key="5">
    <source>
        <dbReference type="ARBA" id="ARBA00012179"/>
    </source>
</evidence>
<reference evidence="20 21" key="1">
    <citation type="journal article" date="2010" name="Plant Cell">
        <title>The Chlorella variabilis NC64A genome reveals adaptation to photosymbiosis, coevolution with viruses, and cryptic sex.</title>
        <authorList>
            <person name="Blanc G."/>
            <person name="Duncan G."/>
            <person name="Agarkova I."/>
            <person name="Borodovsky M."/>
            <person name="Gurnon J."/>
            <person name="Kuo A."/>
            <person name="Lindquist E."/>
            <person name="Lucas S."/>
            <person name="Pangilinan J."/>
            <person name="Polle J."/>
            <person name="Salamov A."/>
            <person name="Terry A."/>
            <person name="Yamada T."/>
            <person name="Dunigan D.D."/>
            <person name="Grigoriev I.V."/>
            <person name="Claverie J.M."/>
            <person name="Van Etten J.L."/>
        </authorList>
    </citation>
    <scope>NUCLEOTIDE SEQUENCE [LARGE SCALE GENOMIC DNA]</scope>
    <source>
        <strain evidence="20 21">NC64A</strain>
    </source>
</reference>
<dbReference type="EC" id="3.1.26.5" evidence="5"/>
<dbReference type="FunCoup" id="E1ZCL4">
    <property type="interactions" value="1770"/>
</dbReference>
<dbReference type="GO" id="GO:0001682">
    <property type="term" value="P:tRNA 5'-leader removal"/>
    <property type="evidence" value="ECO:0007669"/>
    <property type="project" value="TreeGrafter"/>
</dbReference>
<dbReference type="GO" id="GO:0005739">
    <property type="term" value="C:mitochondrion"/>
    <property type="evidence" value="ECO:0007669"/>
    <property type="project" value="UniProtKB-SubCell"/>
</dbReference>
<feature type="compositionally biased region" description="Basic and acidic residues" evidence="17">
    <location>
        <begin position="8"/>
        <end position="19"/>
    </location>
</feature>
<dbReference type="GO" id="GO:0004526">
    <property type="term" value="F:ribonuclease P activity"/>
    <property type="evidence" value="ECO:0007669"/>
    <property type="project" value="UniProtKB-EC"/>
</dbReference>
<feature type="domain" description="PROP1-like PPR" evidence="19">
    <location>
        <begin position="183"/>
        <end position="333"/>
    </location>
</feature>
<comment type="similarity">
    <text evidence="4">Belongs to the PPR family. P subfamily.</text>
</comment>
<dbReference type="STRING" id="554065.E1ZCL4"/>
<sequence>MQPAAKKPRVDGMDGKGKDGANGGGNAEPHPPQQQQQQQQRKKQRPLTPEKQARAAIHMAAKANDLPAALAVFDRAKAEGVKLGTELYVSLLYLCSGGDAWEQQLRQARPPPPAQQGARGAERHDAGAGAAAGEQGQAAAGSGDAVAAAAAGAGAELQQQAQQAQEAQEAPCAEQLDGAARRARAQQLFEEMRQSGGRLALNEMCYTAQARLAAADGDADRAFAVAQASRAAPSPPLPPEMVAAGVAPKLRSFTPALIAYAEAGECAKAFEVDAAIAAHQLDLGEPEFGRLVQAAAAGASWAAALGVLRRIGAELTTLQPASLARVAALFASPTAARAFEGVPGGGRWEVGPAAVDGAGRCSRCGGRLAALDLSGEELRQFAQGIAAIAERQERRPNDFKQFKCWLEEHGPFGAVVDGANVALYGQNFDSGGFNFGQIRAVCDHLASRHPDLKPLLLLNVGRTKAAQARAPAAQALMRELGEAKSFYVTPAGSNDDWYWIYAAVTAGERGLLVSNDEMRDHIFQLDYPAPYTTCAQELECGSWVFPGADGSWLCARRASGAAPAAAEAAEARPAAAEAD</sequence>